<gene>
    <name evidence="7" type="primary">hemC</name>
    <name evidence="10" type="ORF">CAAU_1863</name>
</gene>
<dbReference type="InterPro" id="IPR036803">
    <property type="entry name" value="Porphobilinogen_deaminase_C_sf"/>
</dbReference>
<feature type="domain" description="Porphobilinogen deaminase N-terminal" evidence="8">
    <location>
        <begin position="2"/>
        <end position="205"/>
    </location>
</feature>
<feature type="modified residue" description="S-(dipyrrolylmethanemethyl)cysteine" evidence="7">
    <location>
        <position position="236"/>
    </location>
</feature>
<dbReference type="SUPFAM" id="SSF53850">
    <property type="entry name" value="Periplasmic binding protein-like II"/>
    <property type="match status" value="1"/>
</dbReference>
<organism evidence="10 11">
    <name type="scientific">Caloramator australicus RC3</name>
    <dbReference type="NCBI Taxonomy" id="857293"/>
    <lineage>
        <taxon>Bacteria</taxon>
        <taxon>Bacillati</taxon>
        <taxon>Bacillota</taxon>
        <taxon>Clostridia</taxon>
        <taxon>Eubacteriales</taxon>
        <taxon>Clostridiaceae</taxon>
        <taxon>Caloramator</taxon>
    </lineage>
</organism>
<comment type="catalytic activity">
    <reaction evidence="6 7">
        <text>4 porphobilinogen + H2O = hydroxymethylbilane + 4 NH4(+)</text>
        <dbReference type="Rhea" id="RHEA:13185"/>
        <dbReference type="ChEBI" id="CHEBI:15377"/>
        <dbReference type="ChEBI" id="CHEBI:28938"/>
        <dbReference type="ChEBI" id="CHEBI:57845"/>
        <dbReference type="ChEBI" id="CHEBI:58126"/>
        <dbReference type="EC" id="2.5.1.61"/>
    </reaction>
</comment>
<dbReference type="GO" id="GO:0005737">
    <property type="term" value="C:cytoplasm"/>
    <property type="evidence" value="ECO:0007669"/>
    <property type="project" value="UniProtKB-UniRule"/>
</dbReference>
<keyword evidence="11" id="KW-1185">Reference proteome</keyword>
<dbReference type="Proteomes" id="UP000007652">
    <property type="component" value="Unassembled WGS sequence"/>
</dbReference>
<dbReference type="NCBIfam" id="TIGR00212">
    <property type="entry name" value="hemC"/>
    <property type="match status" value="1"/>
</dbReference>
<dbReference type="FunFam" id="3.40.190.10:FF:000005">
    <property type="entry name" value="Porphobilinogen deaminase"/>
    <property type="match status" value="1"/>
</dbReference>
<evidence type="ECO:0000256" key="1">
    <source>
        <dbReference type="ARBA" id="ARBA00002869"/>
    </source>
</evidence>
<dbReference type="STRING" id="857293.CAAU_1863"/>
<dbReference type="EMBL" id="CAKP01000096">
    <property type="protein sequence ID" value="CCJ33947.1"/>
    <property type="molecule type" value="Genomic_DNA"/>
</dbReference>
<dbReference type="PANTHER" id="PTHR11557">
    <property type="entry name" value="PORPHOBILINOGEN DEAMINASE"/>
    <property type="match status" value="1"/>
</dbReference>
<dbReference type="PIRSF" id="PIRSF001438">
    <property type="entry name" value="4pyrrol_synth_OHMeBilane_synth"/>
    <property type="match status" value="1"/>
</dbReference>
<evidence type="ECO:0000256" key="7">
    <source>
        <dbReference type="HAMAP-Rule" id="MF_00260"/>
    </source>
</evidence>
<comment type="caution">
    <text evidence="10">The sequence shown here is derived from an EMBL/GenBank/DDBJ whole genome shotgun (WGS) entry which is preliminary data.</text>
</comment>
<evidence type="ECO:0000256" key="3">
    <source>
        <dbReference type="ARBA" id="ARBA00011245"/>
    </source>
</evidence>
<dbReference type="PRINTS" id="PR00151">
    <property type="entry name" value="PORPHBDMNASE"/>
</dbReference>
<dbReference type="InterPro" id="IPR022419">
    <property type="entry name" value="Porphobilin_deaminase_cofac_BS"/>
</dbReference>
<evidence type="ECO:0000256" key="4">
    <source>
        <dbReference type="ARBA" id="ARBA00022679"/>
    </source>
</evidence>
<proteinExistence type="inferred from homology"/>
<dbReference type="InterPro" id="IPR022418">
    <property type="entry name" value="Porphobilinogen_deaminase_C"/>
</dbReference>
<evidence type="ECO:0000259" key="9">
    <source>
        <dbReference type="Pfam" id="PF03900"/>
    </source>
</evidence>
<evidence type="ECO:0000256" key="6">
    <source>
        <dbReference type="ARBA" id="ARBA00048169"/>
    </source>
</evidence>
<dbReference type="SUPFAM" id="SSF54782">
    <property type="entry name" value="Porphobilinogen deaminase (hydroxymethylbilane synthase), C-terminal domain"/>
    <property type="match status" value="1"/>
</dbReference>
<comment type="similarity">
    <text evidence="2 7">Belongs to the HMBS family.</text>
</comment>
<dbReference type="Gene3D" id="3.40.190.10">
    <property type="entry name" value="Periplasmic binding protein-like II"/>
    <property type="match status" value="2"/>
</dbReference>
<comment type="subunit">
    <text evidence="3 7">Monomer.</text>
</comment>
<dbReference type="GO" id="GO:0004418">
    <property type="term" value="F:hydroxymethylbilane synthase activity"/>
    <property type="evidence" value="ECO:0007669"/>
    <property type="project" value="UniProtKB-UniRule"/>
</dbReference>
<reference evidence="10 11" key="1">
    <citation type="journal article" date="2011" name="J. Bacteriol.">
        <title>Draft genome sequence of Caloramator australicus strain RC3T, a thermoanaerobe from the Great Artesian Basin of Australia.</title>
        <authorList>
            <person name="Ogg C.D."/>
            <person name="Patel B.K.C."/>
        </authorList>
    </citation>
    <scope>NUCLEOTIDE SEQUENCE [LARGE SCALE GENOMIC DNA]</scope>
    <source>
        <strain evidence="10 11">RC3</strain>
    </source>
</reference>
<dbReference type="Pfam" id="PF01379">
    <property type="entry name" value="Porphobil_deam"/>
    <property type="match status" value="1"/>
</dbReference>
<dbReference type="Gene3D" id="3.30.160.40">
    <property type="entry name" value="Porphobilinogen deaminase, C-terminal domain"/>
    <property type="match status" value="1"/>
</dbReference>
<evidence type="ECO:0000313" key="10">
    <source>
        <dbReference type="EMBL" id="CCJ33947.1"/>
    </source>
</evidence>
<dbReference type="InterPro" id="IPR000860">
    <property type="entry name" value="HemC"/>
</dbReference>
<comment type="function">
    <text evidence="1 7">Tetrapolymerization of the monopyrrole PBG into the hydroxymethylbilane pre-uroporphyrinogen in several discrete steps.</text>
</comment>
<comment type="miscellaneous">
    <text evidence="7">The porphobilinogen subunits are added to the dipyrromethane group.</text>
</comment>
<dbReference type="AlphaFoldDB" id="I7J5R2"/>
<evidence type="ECO:0000313" key="11">
    <source>
        <dbReference type="Proteomes" id="UP000007652"/>
    </source>
</evidence>
<dbReference type="GO" id="GO:0006782">
    <property type="term" value="P:protoporphyrinogen IX biosynthetic process"/>
    <property type="evidence" value="ECO:0007669"/>
    <property type="project" value="UniProtKB-UniRule"/>
</dbReference>
<dbReference type="InterPro" id="IPR022417">
    <property type="entry name" value="Porphobilin_deaminase_N"/>
</dbReference>
<keyword evidence="5 7" id="KW-0627">Porphyrin biosynthesis</keyword>
<evidence type="ECO:0000256" key="2">
    <source>
        <dbReference type="ARBA" id="ARBA00005638"/>
    </source>
</evidence>
<dbReference type="HAMAP" id="MF_00260">
    <property type="entry name" value="Porphobil_deam"/>
    <property type="match status" value="1"/>
</dbReference>
<feature type="domain" description="Porphobilinogen deaminase C-terminal" evidence="9">
    <location>
        <begin position="220"/>
        <end position="286"/>
    </location>
</feature>
<dbReference type="Pfam" id="PF03900">
    <property type="entry name" value="Porphobil_deamC"/>
    <property type="match status" value="1"/>
</dbReference>
<evidence type="ECO:0000259" key="8">
    <source>
        <dbReference type="Pfam" id="PF01379"/>
    </source>
</evidence>
<keyword evidence="4 7" id="KW-0808">Transferase</keyword>
<comment type="cofactor">
    <cofactor evidence="7">
        <name>dipyrromethane</name>
        <dbReference type="ChEBI" id="CHEBI:60342"/>
    </cofactor>
    <text evidence="7">Binds 1 dipyrromethane group covalently.</text>
</comment>
<sequence>MIKVATRKSSLAEKQADIIIEMISDKLNLECEKRLYTTKGDRILDVSLDKIGGKGLFIKEIEIALLKKEADIAVHSLKDVPTELDDNFEIAAVPIRDDARDAFVSMNGLTFFEQRRGARIGTSSIRRAKQLLALRGDIEIVPIRGNVNTRIEKIERENLDGVVLAAAGLKRLGIDAIVTEYFDIEKIIPACGQGALCIETLKNNEFYDMMKVLNKEDIRMCVEAERNIMKLLNGGCHSLVAAYAKIEGDYIYIIGVNEKGGKIIKKDIEGKKENFLELSRQLAKKLC</sequence>
<evidence type="ECO:0000256" key="5">
    <source>
        <dbReference type="ARBA" id="ARBA00023244"/>
    </source>
</evidence>
<dbReference type="eggNOG" id="COG0181">
    <property type="taxonomic scope" value="Bacteria"/>
</dbReference>
<dbReference type="PROSITE" id="PS00533">
    <property type="entry name" value="PORPHOBILINOGEN_DEAM"/>
    <property type="match status" value="1"/>
</dbReference>
<name>I7J5R2_9CLOT</name>
<dbReference type="EC" id="2.5.1.61" evidence="7"/>
<accession>I7J5R2</accession>
<dbReference type="PANTHER" id="PTHR11557:SF0">
    <property type="entry name" value="PORPHOBILINOGEN DEAMINASE"/>
    <property type="match status" value="1"/>
</dbReference>
<protein>
    <recommendedName>
        <fullName evidence="7">Porphobilinogen deaminase</fullName>
        <shortName evidence="7">PBG</shortName>
        <ecNumber evidence="7">2.5.1.61</ecNumber>
    </recommendedName>
    <alternativeName>
        <fullName evidence="7">Hydroxymethylbilane synthase</fullName>
        <shortName evidence="7">HMBS</shortName>
    </alternativeName>
    <alternativeName>
        <fullName evidence="7">Pre-uroporphyrinogen synthase</fullName>
    </alternativeName>
</protein>